<proteinExistence type="predicted"/>
<dbReference type="AlphaFoldDB" id="A0A9W6SLQ5"/>
<accession>A0A9W6SLQ5</accession>
<dbReference type="RefSeq" id="WP_285662053.1">
    <property type="nucleotide sequence ID" value="NZ_BSTX01000001.1"/>
</dbReference>
<gene>
    <name evidence="1" type="ORF">Afil01_17080</name>
</gene>
<name>A0A9W6SLQ5_9ACTN</name>
<evidence type="ECO:0000313" key="2">
    <source>
        <dbReference type="Proteomes" id="UP001165079"/>
    </source>
</evidence>
<reference evidence="1" key="1">
    <citation type="submission" date="2023-03" db="EMBL/GenBank/DDBJ databases">
        <title>Actinorhabdospora filicis NBRC 111898.</title>
        <authorList>
            <person name="Ichikawa N."/>
            <person name="Sato H."/>
            <person name="Tonouchi N."/>
        </authorList>
    </citation>
    <scope>NUCLEOTIDE SEQUENCE</scope>
    <source>
        <strain evidence="1">NBRC 111898</strain>
    </source>
</reference>
<dbReference type="Proteomes" id="UP001165079">
    <property type="component" value="Unassembled WGS sequence"/>
</dbReference>
<evidence type="ECO:0000313" key="1">
    <source>
        <dbReference type="EMBL" id="GLZ76901.1"/>
    </source>
</evidence>
<comment type="caution">
    <text evidence="1">The sequence shown here is derived from an EMBL/GenBank/DDBJ whole genome shotgun (WGS) entry which is preliminary data.</text>
</comment>
<sequence length="281" mass="30145">MIPKLFRGFVDDAAVFPPGSASLPDAVRAHLEHRGRWYQDLVGPLLVKTSQLSQVQRHLDEFRTGDEPLRVGIVADTGMADVAPAMAHLRADIVPVQVEVPVAKRGEDPMPGVAELKETYGDWGGVLVYGEIPLTFGLHEALDELAGTPVIPKFRTGGLLSELFPTPEELAAVIVACAGRGSGLKLTAGLHHAVRHTDRSTGFTHHGFLNVLVACADAGKGAAVADVAAILRHTDPRPLVDTTYELRDRERPLWAGFGSCSVTEPLDDLIGLGLIEEPVQQ</sequence>
<dbReference type="EMBL" id="BSTX01000001">
    <property type="protein sequence ID" value="GLZ76901.1"/>
    <property type="molecule type" value="Genomic_DNA"/>
</dbReference>
<protein>
    <submittedName>
        <fullName evidence="1">Uncharacterized protein</fullName>
    </submittedName>
</protein>
<keyword evidence="2" id="KW-1185">Reference proteome</keyword>
<organism evidence="1 2">
    <name type="scientific">Actinorhabdospora filicis</name>
    <dbReference type="NCBI Taxonomy" id="1785913"/>
    <lineage>
        <taxon>Bacteria</taxon>
        <taxon>Bacillati</taxon>
        <taxon>Actinomycetota</taxon>
        <taxon>Actinomycetes</taxon>
        <taxon>Micromonosporales</taxon>
        <taxon>Micromonosporaceae</taxon>
        <taxon>Actinorhabdospora</taxon>
    </lineage>
</organism>